<dbReference type="InterPro" id="IPR012961">
    <property type="entry name" value="Ski2/MTR4_C"/>
</dbReference>
<evidence type="ECO:0000256" key="3">
    <source>
        <dbReference type="ARBA" id="ARBA00022806"/>
    </source>
</evidence>
<gene>
    <name evidence="8" type="ORF">H4W26_000313</name>
</gene>
<dbReference type="InterPro" id="IPR014001">
    <property type="entry name" value="Helicase_ATP-bd"/>
</dbReference>
<keyword evidence="1" id="KW-0547">Nucleotide-binding</keyword>
<dbReference type="Pfam" id="PF00270">
    <property type="entry name" value="DEAD"/>
    <property type="match status" value="1"/>
</dbReference>
<organism evidence="8 9">
    <name type="scientific">Nesterenkonia halotolerans</name>
    <dbReference type="NCBI Taxonomy" id="225325"/>
    <lineage>
        <taxon>Bacteria</taxon>
        <taxon>Bacillati</taxon>
        <taxon>Actinomycetota</taxon>
        <taxon>Actinomycetes</taxon>
        <taxon>Micrococcales</taxon>
        <taxon>Micrococcaceae</taxon>
        <taxon>Nesterenkonia</taxon>
    </lineage>
</organism>
<dbReference type="SMART" id="SM00490">
    <property type="entry name" value="HELICc"/>
    <property type="match status" value="1"/>
</dbReference>
<dbReference type="Pfam" id="PF00271">
    <property type="entry name" value="Helicase_C"/>
    <property type="match status" value="1"/>
</dbReference>
<dbReference type="GO" id="GO:0004386">
    <property type="term" value="F:helicase activity"/>
    <property type="evidence" value="ECO:0007669"/>
    <property type="project" value="UniProtKB-KW"/>
</dbReference>
<evidence type="ECO:0000259" key="6">
    <source>
        <dbReference type="PROSITE" id="PS51192"/>
    </source>
</evidence>
<keyword evidence="9" id="KW-1185">Reference proteome</keyword>
<evidence type="ECO:0000256" key="1">
    <source>
        <dbReference type="ARBA" id="ARBA00022741"/>
    </source>
</evidence>
<dbReference type="Pfam" id="PF08148">
    <property type="entry name" value="DSHCT"/>
    <property type="match status" value="1"/>
</dbReference>
<dbReference type="SMART" id="SM01142">
    <property type="entry name" value="DSHCT"/>
    <property type="match status" value="1"/>
</dbReference>
<dbReference type="EMBL" id="JADBEE010000001">
    <property type="protein sequence ID" value="MBE1513558.1"/>
    <property type="molecule type" value="Genomic_DNA"/>
</dbReference>
<dbReference type="InterPro" id="IPR058621">
    <property type="entry name" value="SH3_HelY"/>
</dbReference>
<keyword evidence="4" id="KW-0067">ATP-binding</keyword>
<dbReference type="SMART" id="SM00487">
    <property type="entry name" value="DEXDc"/>
    <property type="match status" value="1"/>
</dbReference>
<dbReference type="RefSeq" id="WP_192590429.1">
    <property type="nucleotide sequence ID" value="NZ_JADBEE010000001.1"/>
</dbReference>
<protein>
    <submittedName>
        <fullName evidence="8">ATP-dependent RNA helicase HelY</fullName>
        <ecNumber evidence="8">3.6.4.-</ecNumber>
    </submittedName>
</protein>
<dbReference type="Gene3D" id="1.10.3380.30">
    <property type="match status" value="1"/>
</dbReference>
<dbReference type="Pfam" id="PF26090">
    <property type="entry name" value="SH3_HelY"/>
    <property type="match status" value="1"/>
</dbReference>
<evidence type="ECO:0000313" key="9">
    <source>
        <dbReference type="Proteomes" id="UP000636579"/>
    </source>
</evidence>
<evidence type="ECO:0000256" key="4">
    <source>
        <dbReference type="ARBA" id="ARBA00022840"/>
    </source>
</evidence>
<dbReference type="InterPro" id="IPR050699">
    <property type="entry name" value="RNA-DNA_Helicase"/>
</dbReference>
<feature type="domain" description="Helicase ATP-binding" evidence="6">
    <location>
        <begin position="41"/>
        <end position="199"/>
    </location>
</feature>
<feature type="compositionally biased region" description="Basic and acidic residues" evidence="5">
    <location>
        <begin position="281"/>
        <end position="292"/>
    </location>
</feature>
<dbReference type="InterPro" id="IPR027417">
    <property type="entry name" value="P-loop_NTPase"/>
</dbReference>
<proteinExistence type="predicted"/>
<dbReference type="PANTHER" id="PTHR12131:SF1">
    <property type="entry name" value="ATP-DEPENDENT RNA HELICASE SUPV3L1, MITOCHONDRIAL-RELATED"/>
    <property type="match status" value="1"/>
</dbReference>
<dbReference type="EC" id="3.6.4.-" evidence="8"/>
<dbReference type="SUPFAM" id="SSF52540">
    <property type="entry name" value="P-loop containing nucleoside triphosphate hydrolases"/>
    <property type="match status" value="1"/>
</dbReference>
<dbReference type="Gene3D" id="3.40.50.300">
    <property type="entry name" value="P-loop containing nucleotide triphosphate hydrolases"/>
    <property type="match status" value="2"/>
</dbReference>
<feature type="domain" description="Helicase C-terminal" evidence="7">
    <location>
        <begin position="346"/>
        <end position="524"/>
    </location>
</feature>
<evidence type="ECO:0000256" key="2">
    <source>
        <dbReference type="ARBA" id="ARBA00022801"/>
    </source>
</evidence>
<name>A0ABR9J3K2_9MICC</name>
<comment type="caution">
    <text evidence="8">The sequence shown here is derived from an EMBL/GenBank/DDBJ whole genome shotgun (WGS) entry which is preliminary data.</text>
</comment>
<dbReference type="Proteomes" id="UP000636579">
    <property type="component" value="Unassembled WGS sequence"/>
</dbReference>
<evidence type="ECO:0000259" key="7">
    <source>
        <dbReference type="PROSITE" id="PS51194"/>
    </source>
</evidence>
<dbReference type="PANTHER" id="PTHR12131">
    <property type="entry name" value="ATP-DEPENDENT RNA AND DNA HELICASE"/>
    <property type="match status" value="1"/>
</dbReference>
<dbReference type="InterPro" id="IPR001650">
    <property type="entry name" value="Helicase_C-like"/>
</dbReference>
<dbReference type="CDD" id="cd18795">
    <property type="entry name" value="SF2_C_Ski2"/>
    <property type="match status" value="1"/>
</dbReference>
<feature type="region of interest" description="Disordered" evidence="5">
    <location>
        <begin position="245"/>
        <end position="319"/>
    </location>
</feature>
<feature type="compositionally biased region" description="Low complexity" evidence="5">
    <location>
        <begin position="252"/>
        <end position="261"/>
    </location>
</feature>
<evidence type="ECO:0000256" key="5">
    <source>
        <dbReference type="SAM" id="MobiDB-lite"/>
    </source>
</evidence>
<dbReference type="PROSITE" id="PS51194">
    <property type="entry name" value="HELICASE_CTER"/>
    <property type="match status" value="1"/>
</dbReference>
<dbReference type="PROSITE" id="PS51192">
    <property type="entry name" value="HELICASE_ATP_BIND_1"/>
    <property type="match status" value="1"/>
</dbReference>
<sequence length="1009" mass="110650">MSSPAERYAESRRRAAEAKSQLGVFRQSQAFDLDDFQLQACRHLEAGRAVLVAAPTGAGKTIVGEFAVHLGLAHGTKTFYTTPIKALSNQKYQELVEDHGTERVGLLTGDTSINSEAQIVVMTTEVLRNMLYQDSATLRDLGYVVMDEVHYLADRFRGAVWEEVIIHLPEHVQVAALSATVSNAEEFGAWLDTVRGETSVVVSEHRPVPLTQHMLVDHQLHDLFISEDDGAAGTLVNPELQRLAHHSQAPMSRRSGGNRSRANGRGRGPHRGSSGGAGRGSGDRSRGGDPRRQSGSSPAGKRGGGEVSGISGSAAGRPRLNRPKMIRALDREGLLPCIGFIFSRVGCEAAVEQCLNAGIVLTTREEAAEITSRVEQMGWELPAEDLSILGFDSFREALINGVAAHHAGMLPPFKELVEDMYAEGLLKVVFATETLALGINMPARTVVLEKLDKFNGESHVDITPGEYTQLTGRAGRRGIDVEGHAVVVWQPGMDPRQVAGLASKRTYPLNSSFKPSYNMAVNLTAQFGRRRARTILESSFAQFQADRSVVGIARDVAKRESSLAGYEEAMTCHLGDFREYAALRRRLNEAEKDQAKSRHRQRRREIIRVLAALQPGDIIEVEGKRGFGESLVVHSAPEHDPRPGVITADGKFRNVTAEDFGQPPEVISSIRLPRKPQVKVPKVRRDLAASMRAALHERVPARSSAPSAGFGFVEEEPDSESLEDLLAQLRRHPCHGCSEREDHARWAERGWKLQREIDQLKVKIDRRTGSIAKIFDRVCGVLHELGHMEVVDPELMPQVGPPELLQDAVAAPSPQNAGSADDEWYAAEFAVTDRGQQLRRIYGERDLFTGLLMERGVLSALSAQELAAFVTVLVYQAKREDEGAMPVMPTRRLAQAAQTGIEVHAELETLEKRHHLEPTAAPELGLVLPMYAWAGGQSLRNALNDSPLAAGDFVRWTKQCIDTLDQLAKIPHTPAKLAARCHEAVELIGRGVVAYSSVAYQNLEEPTDD</sequence>
<accession>A0ABR9J3K2</accession>
<keyword evidence="2 8" id="KW-0378">Hydrolase</keyword>
<dbReference type="InterPro" id="IPR011545">
    <property type="entry name" value="DEAD/DEAH_box_helicase_dom"/>
</dbReference>
<evidence type="ECO:0000313" key="8">
    <source>
        <dbReference type="EMBL" id="MBE1513558.1"/>
    </source>
</evidence>
<reference evidence="8 9" key="1">
    <citation type="submission" date="2020-10" db="EMBL/GenBank/DDBJ databases">
        <title>Sequencing the genomes of 1000 actinobacteria strains.</title>
        <authorList>
            <person name="Klenk H.-P."/>
        </authorList>
    </citation>
    <scope>NUCLEOTIDE SEQUENCE [LARGE SCALE GENOMIC DNA]</scope>
    <source>
        <strain evidence="8 9">DSM 15474</strain>
    </source>
</reference>
<keyword evidence="3 8" id="KW-0347">Helicase</keyword>
<dbReference type="GO" id="GO:0016787">
    <property type="term" value="F:hydrolase activity"/>
    <property type="evidence" value="ECO:0007669"/>
    <property type="project" value="UniProtKB-KW"/>
</dbReference>